<feature type="domain" description="SET" evidence="9">
    <location>
        <begin position="123"/>
        <end position="240"/>
    </location>
</feature>
<dbReference type="InterPro" id="IPR044437">
    <property type="entry name" value="SETD2/Set2_SET"/>
</dbReference>
<dbReference type="InterPro" id="IPR003616">
    <property type="entry name" value="Post-SET_dom"/>
</dbReference>
<feature type="compositionally biased region" description="Polar residues" evidence="8">
    <location>
        <begin position="667"/>
        <end position="679"/>
    </location>
</feature>
<feature type="region of interest" description="Disordered" evidence="8">
    <location>
        <begin position="286"/>
        <end position="337"/>
    </location>
</feature>
<dbReference type="InterPro" id="IPR046341">
    <property type="entry name" value="SET_dom_sf"/>
</dbReference>
<evidence type="ECO:0000256" key="4">
    <source>
        <dbReference type="ARBA" id="ARBA00022603"/>
    </source>
</evidence>
<gene>
    <name evidence="12" type="ORF">PSAL00342_LOCUS6450</name>
</gene>
<dbReference type="Pfam" id="PF17907">
    <property type="entry name" value="AWS"/>
    <property type="match status" value="1"/>
</dbReference>
<accession>A0A7S3XDK0</accession>
<evidence type="ECO:0000313" key="12">
    <source>
        <dbReference type="EMBL" id="CAE0612551.1"/>
    </source>
</evidence>
<feature type="region of interest" description="Disordered" evidence="8">
    <location>
        <begin position="633"/>
        <end position="702"/>
    </location>
</feature>
<dbReference type="Gene3D" id="2.170.270.10">
    <property type="entry name" value="SET domain"/>
    <property type="match status" value="1"/>
</dbReference>
<dbReference type="InterPro" id="IPR001214">
    <property type="entry name" value="SET_dom"/>
</dbReference>
<name>A0A7S3XDK0_9CHLO</name>
<dbReference type="PANTHER" id="PTHR22884">
    <property type="entry name" value="SET DOMAIN PROTEINS"/>
    <property type="match status" value="1"/>
</dbReference>
<feature type="compositionally biased region" description="Basic and acidic residues" evidence="8">
    <location>
        <begin position="555"/>
        <end position="582"/>
    </location>
</feature>
<reference evidence="12" key="1">
    <citation type="submission" date="2021-01" db="EMBL/GenBank/DDBJ databases">
        <authorList>
            <person name="Corre E."/>
            <person name="Pelletier E."/>
            <person name="Niang G."/>
            <person name="Scheremetjew M."/>
            <person name="Finn R."/>
            <person name="Kale V."/>
            <person name="Holt S."/>
            <person name="Cochrane G."/>
            <person name="Meng A."/>
            <person name="Brown T."/>
            <person name="Cohen L."/>
        </authorList>
    </citation>
    <scope>NUCLEOTIDE SEQUENCE</scope>
    <source>
        <strain evidence="12">CCMP1897</strain>
    </source>
</reference>
<keyword evidence="4" id="KW-0489">Methyltransferase</keyword>
<evidence type="ECO:0000256" key="1">
    <source>
        <dbReference type="ARBA" id="ARBA00004123"/>
    </source>
</evidence>
<feature type="domain" description="Post-SET" evidence="10">
    <location>
        <begin position="247"/>
        <end position="263"/>
    </location>
</feature>
<organism evidence="12">
    <name type="scientific">Picocystis salinarum</name>
    <dbReference type="NCBI Taxonomy" id="88271"/>
    <lineage>
        <taxon>Eukaryota</taxon>
        <taxon>Viridiplantae</taxon>
        <taxon>Chlorophyta</taxon>
        <taxon>Picocystophyceae</taxon>
        <taxon>Picocystales</taxon>
        <taxon>Picocystaceae</taxon>
        <taxon>Picocystis</taxon>
    </lineage>
</organism>
<dbReference type="EMBL" id="HBIS01007125">
    <property type="protein sequence ID" value="CAE0612551.1"/>
    <property type="molecule type" value="Transcribed_RNA"/>
</dbReference>
<dbReference type="Pfam" id="PF00856">
    <property type="entry name" value="SET"/>
    <property type="match status" value="1"/>
</dbReference>
<comment type="subcellular location">
    <subcellularLocation>
        <location evidence="2">Chromosome</location>
    </subcellularLocation>
    <subcellularLocation>
        <location evidence="1">Nucleus</location>
    </subcellularLocation>
</comment>
<keyword evidence="7" id="KW-0539">Nucleus</keyword>
<feature type="domain" description="AWS" evidence="11">
    <location>
        <begin position="70"/>
        <end position="121"/>
    </location>
</feature>
<dbReference type="SUPFAM" id="SSF82199">
    <property type="entry name" value="SET domain"/>
    <property type="match status" value="1"/>
</dbReference>
<evidence type="ECO:0000256" key="3">
    <source>
        <dbReference type="ARBA" id="ARBA00022454"/>
    </source>
</evidence>
<dbReference type="InterPro" id="IPR050777">
    <property type="entry name" value="SET2_Histone-Lys_MeTrsfase"/>
</dbReference>
<dbReference type="AlphaFoldDB" id="A0A7S3XDK0"/>
<dbReference type="PROSITE" id="PS50280">
    <property type="entry name" value="SET"/>
    <property type="match status" value="1"/>
</dbReference>
<dbReference type="GO" id="GO:0005634">
    <property type="term" value="C:nucleus"/>
    <property type="evidence" value="ECO:0007669"/>
    <property type="project" value="UniProtKB-SubCell"/>
</dbReference>
<evidence type="ECO:0000259" key="9">
    <source>
        <dbReference type="PROSITE" id="PS50280"/>
    </source>
</evidence>
<keyword evidence="3" id="KW-0158">Chromosome</keyword>
<feature type="compositionally biased region" description="Polar residues" evidence="8">
    <location>
        <begin position="314"/>
        <end position="323"/>
    </location>
</feature>
<dbReference type="CDD" id="cd19172">
    <property type="entry name" value="SET_SETD2"/>
    <property type="match status" value="1"/>
</dbReference>
<keyword evidence="5" id="KW-0808">Transferase</keyword>
<dbReference type="PROSITE" id="PS50868">
    <property type="entry name" value="POST_SET"/>
    <property type="match status" value="1"/>
</dbReference>
<feature type="compositionally biased region" description="Polar residues" evidence="8">
    <location>
        <begin position="494"/>
        <end position="505"/>
    </location>
</feature>
<dbReference type="InterPro" id="IPR006560">
    <property type="entry name" value="AWS_dom"/>
</dbReference>
<proteinExistence type="predicted"/>
<evidence type="ECO:0000259" key="11">
    <source>
        <dbReference type="PROSITE" id="PS51215"/>
    </source>
</evidence>
<dbReference type="PROSITE" id="PS51215">
    <property type="entry name" value="AWS"/>
    <property type="match status" value="1"/>
</dbReference>
<evidence type="ECO:0000256" key="5">
    <source>
        <dbReference type="ARBA" id="ARBA00022679"/>
    </source>
</evidence>
<feature type="compositionally biased region" description="Basic and acidic residues" evidence="8">
    <location>
        <begin position="288"/>
        <end position="313"/>
    </location>
</feature>
<sequence>MVLRADVALNRETHAIGAADALVERRAGAEELAREDARDEGLEEMGPRPAVRQVLRNLFAHRKRKVVDEDDIMVCTCESVNGESGAGCGEACINRLMCIECTPGYCPCNEQCSNQMFTRRQYAKIGKFRCGKKGFGLQALENIAQGQFIIEYCGEVLDEGEYLYRKTEYACQGERHHYFMSLAGGEVIDARQKGNLGRFINHSCDPNCETQKWMVQGELCIGFFALKDIQLYEEITFDYNFERYGEKPTRCLCGTDKCRGFIGGGDILDGESLSDEEYEEDVEPVFLDAKDEGDGVDPDRPLKGSKKALKDRTPTSMQRTRSNAKAREASEPSPPTRLVKLSEVQRRLAPLLGRNGGLAGADDALPLLRLFKLAMSGEVVGAKSTWNIRELSLILDATEKTSTNAARQALVRSGILNQLHMILAHLVEDGSASAILRKALRIIEPLPIDSHKLETVRSGHEKLPGTLLKLRTHQDSVVRVKASSLVAKFSIEDSTAQRVDSSRNGNPRGGSYWDKSGTNDRSSTPYRADGRRSSDVHLPVQKNRASPPETAQGHGDGHRFYGNGIKRDDLDARTNKESEQGYRHSVVSMSNNGNGAEKNVEQGSRWGGNNDPPVGSIRNTSHGVDSYRNAPCFVPSSQKRSRSDSLEQNAVEKEKMVPPALRARDTCASQEGGSRSQVASEHARDVPASSTNPVMPMPDSWEKPDRTFEKAVHAIVRRRLMKYVEVQDHPLHIGLEEASVLHSKMCEYTLTKERSFWEEKERKGKAITIRRDKVEQRVKEFVRARLRKEKGLL</sequence>
<dbReference type="GO" id="GO:0005694">
    <property type="term" value="C:chromosome"/>
    <property type="evidence" value="ECO:0007669"/>
    <property type="project" value="UniProtKB-SubCell"/>
</dbReference>
<protein>
    <recommendedName>
        <fullName evidence="13">Histone-lysine N-methyltransferase</fullName>
    </recommendedName>
</protein>
<evidence type="ECO:0000256" key="2">
    <source>
        <dbReference type="ARBA" id="ARBA00004286"/>
    </source>
</evidence>
<keyword evidence="6" id="KW-0949">S-adenosyl-L-methionine</keyword>
<evidence type="ECO:0000259" key="10">
    <source>
        <dbReference type="PROSITE" id="PS50868"/>
    </source>
</evidence>
<dbReference type="GO" id="GO:0046975">
    <property type="term" value="F:histone H3K36 methyltransferase activity"/>
    <property type="evidence" value="ECO:0007669"/>
    <property type="project" value="InterPro"/>
</dbReference>
<evidence type="ECO:0000256" key="7">
    <source>
        <dbReference type="ARBA" id="ARBA00023242"/>
    </source>
</evidence>
<dbReference type="GO" id="GO:0032259">
    <property type="term" value="P:methylation"/>
    <property type="evidence" value="ECO:0007669"/>
    <property type="project" value="UniProtKB-KW"/>
</dbReference>
<evidence type="ECO:0000256" key="6">
    <source>
        <dbReference type="ARBA" id="ARBA00022691"/>
    </source>
</evidence>
<feature type="compositionally biased region" description="Basic and acidic residues" evidence="8">
    <location>
        <begin position="641"/>
        <end position="656"/>
    </location>
</feature>
<evidence type="ECO:0000256" key="8">
    <source>
        <dbReference type="SAM" id="MobiDB-lite"/>
    </source>
</evidence>
<feature type="region of interest" description="Disordered" evidence="8">
    <location>
        <begin position="494"/>
        <end position="612"/>
    </location>
</feature>
<dbReference type="SMART" id="SM00317">
    <property type="entry name" value="SET"/>
    <property type="match status" value="1"/>
</dbReference>
<dbReference type="SMART" id="SM00570">
    <property type="entry name" value="AWS"/>
    <property type="match status" value="1"/>
</dbReference>
<evidence type="ECO:0008006" key="13">
    <source>
        <dbReference type="Google" id="ProtNLM"/>
    </source>
</evidence>